<feature type="chain" id="PRO_5034141315" description="Peptidase M48 domain-containing protein" evidence="8">
    <location>
        <begin position="24"/>
        <end position="388"/>
    </location>
</feature>
<comment type="cofactor">
    <cofactor evidence="6">
        <name>Zn(2+)</name>
        <dbReference type="ChEBI" id="CHEBI:29105"/>
    </cofactor>
    <text evidence="6">Binds 1 zinc ion per subunit.</text>
</comment>
<dbReference type="KEGG" id="dho:Dia5BBH33_13180"/>
<dbReference type="Proteomes" id="UP000320585">
    <property type="component" value="Chromosome"/>
</dbReference>
<dbReference type="PANTHER" id="PTHR22726">
    <property type="entry name" value="METALLOENDOPEPTIDASE OMA1"/>
    <property type="match status" value="1"/>
</dbReference>
<organism evidence="10 11">
    <name type="scientific">Dialister hominis</name>
    <dbReference type="NCBI Taxonomy" id="2582419"/>
    <lineage>
        <taxon>Bacteria</taxon>
        <taxon>Bacillati</taxon>
        <taxon>Bacillota</taxon>
        <taxon>Negativicutes</taxon>
        <taxon>Veillonellales</taxon>
        <taxon>Veillonellaceae</taxon>
        <taxon>Dialister</taxon>
    </lineage>
</organism>
<evidence type="ECO:0000256" key="1">
    <source>
        <dbReference type="ARBA" id="ARBA00022670"/>
    </source>
</evidence>
<keyword evidence="8" id="KW-0732">Signal</keyword>
<dbReference type="OrthoDB" id="1624239at2"/>
<dbReference type="GO" id="GO:0016020">
    <property type="term" value="C:membrane"/>
    <property type="evidence" value="ECO:0007669"/>
    <property type="project" value="TreeGrafter"/>
</dbReference>
<dbReference type="GO" id="GO:0046872">
    <property type="term" value="F:metal ion binding"/>
    <property type="evidence" value="ECO:0007669"/>
    <property type="project" value="UniProtKB-KW"/>
</dbReference>
<dbReference type="GeneID" id="92716544"/>
<proteinExistence type="inferred from homology"/>
<dbReference type="GO" id="GO:0004222">
    <property type="term" value="F:metalloendopeptidase activity"/>
    <property type="evidence" value="ECO:0007669"/>
    <property type="project" value="InterPro"/>
</dbReference>
<feature type="domain" description="Peptidase M48" evidence="9">
    <location>
        <begin position="78"/>
        <end position="255"/>
    </location>
</feature>
<feature type="compositionally biased region" description="Basic and acidic residues" evidence="7">
    <location>
        <begin position="368"/>
        <end position="379"/>
    </location>
</feature>
<evidence type="ECO:0000313" key="11">
    <source>
        <dbReference type="Proteomes" id="UP000320585"/>
    </source>
</evidence>
<feature type="region of interest" description="Disordered" evidence="7">
    <location>
        <begin position="368"/>
        <end position="388"/>
    </location>
</feature>
<feature type="signal peptide" evidence="8">
    <location>
        <begin position="1"/>
        <end position="23"/>
    </location>
</feature>
<dbReference type="InterPro" id="IPR051156">
    <property type="entry name" value="Mito/Outer_Membr_Metalloprot"/>
</dbReference>
<dbReference type="Gene3D" id="3.30.2010.10">
    <property type="entry name" value="Metalloproteases ('zincins'), catalytic domain"/>
    <property type="match status" value="1"/>
</dbReference>
<evidence type="ECO:0000256" key="4">
    <source>
        <dbReference type="ARBA" id="ARBA00022833"/>
    </source>
</evidence>
<protein>
    <recommendedName>
        <fullName evidence="9">Peptidase M48 domain-containing protein</fullName>
    </recommendedName>
</protein>
<evidence type="ECO:0000313" key="10">
    <source>
        <dbReference type="EMBL" id="BBK25383.1"/>
    </source>
</evidence>
<evidence type="ECO:0000256" key="3">
    <source>
        <dbReference type="ARBA" id="ARBA00022801"/>
    </source>
</evidence>
<dbReference type="InterPro" id="IPR001915">
    <property type="entry name" value="Peptidase_M48"/>
</dbReference>
<comment type="similarity">
    <text evidence="6">Belongs to the peptidase M48 family.</text>
</comment>
<name>A0A8D4UUT7_9FIRM</name>
<evidence type="ECO:0000256" key="2">
    <source>
        <dbReference type="ARBA" id="ARBA00022723"/>
    </source>
</evidence>
<dbReference type="RefSeq" id="WP_108850791.1">
    <property type="nucleotide sequence ID" value="NZ_AP019697.1"/>
</dbReference>
<evidence type="ECO:0000256" key="5">
    <source>
        <dbReference type="ARBA" id="ARBA00023049"/>
    </source>
</evidence>
<evidence type="ECO:0000256" key="8">
    <source>
        <dbReference type="SAM" id="SignalP"/>
    </source>
</evidence>
<dbReference type="CDD" id="cd07324">
    <property type="entry name" value="M48C_Oma1-like"/>
    <property type="match status" value="1"/>
</dbReference>
<evidence type="ECO:0000256" key="6">
    <source>
        <dbReference type="RuleBase" id="RU003983"/>
    </source>
</evidence>
<evidence type="ECO:0000259" key="9">
    <source>
        <dbReference type="Pfam" id="PF01435"/>
    </source>
</evidence>
<keyword evidence="1 6" id="KW-0645">Protease</keyword>
<keyword evidence="5 6" id="KW-0482">Metalloprotease</keyword>
<evidence type="ECO:0000256" key="7">
    <source>
        <dbReference type="SAM" id="MobiDB-lite"/>
    </source>
</evidence>
<keyword evidence="11" id="KW-1185">Reference proteome</keyword>
<dbReference type="Pfam" id="PF01435">
    <property type="entry name" value="Peptidase_M48"/>
    <property type="match status" value="1"/>
</dbReference>
<keyword evidence="3 6" id="KW-0378">Hydrolase</keyword>
<dbReference type="GO" id="GO:0051603">
    <property type="term" value="P:proteolysis involved in protein catabolic process"/>
    <property type="evidence" value="ECO:0007669"/>
    <property type="project" value="TreeGrafter"/>
</dbReference>
<dbReference type="AlphaFoldDB" id="A0A8D4UUT7"/>
<dbReference type="EMBL" id="AP019697">
    <property type="protein sequence ID" value="BBK25383.1"/>
    <property type="molecule type" value="Genomic_DNA"/>
</dbReference>
<keyword evidence="2" id="KW-0479">Metal-binding</keyword>
<dbReference type="PANTHER" id="PTHR22726:SF1">
    <property type="entry name" value="METALLOENDOPEPTIDASE OMA1, MITOCHONDRIAL"/>
    <property type="match status" value="1"/>
</dbReference>
<gene>
    <name evidence="10" type="ORF">Dia5BBH33_13180</name>
</gene>
<sequence length="388" mass="42293">MKHWKRKMAAAALAAVCATGAFAAPLEVEAASVTEKILYGTAAMLFVSNYYSRMDDHNQLQLLDECQKETGVYEDPAADARVQDVYQRIRDTGTLKRDYKIYVSPQEDINAFMSLGGVMCVNKGTLDTMDDDELAYIMAHEVSHGELRHNVDGVKKRVGLITALNIYLGGDATVGQAILANVAGNYVANAVFTKDQEKQADDRGFEYTVEAGYNPGAPAAAMQVLKDKYGESSPTGLKAVLAPGNHPKTSNRINKNVKRMVKYSGDHVKVDDGWIVVNGEKAFKPAASGNYTDLERTYLTAGKLAKVYHAGNVPDAVYRGNTIYCGSLGIYTTNGSENGLEYTAALNKGISKDRGQAVKDDFEIDETRQQLEKQKKEAAEQGSSEAEQ</sequence>
<reference evidence="11" key="1">
    <citation type="submission" date="2019-05" db="EMBL/GenBank/DDBJ databases">
        <title>Complete genome sequencing of Dialister sp. strain 5BBH33.</title>
        <authorList>
            <person name="Sakamoto M."/>
            <person name="Murakami T."/>
            <person name="Mori H."/>
        </authorList>
    </citation>
    <scope>NUCLEOTIDE SEQUENCE [LARGE SCALE GENOMIC DNA]</scope>
    <source>
        <strain evidence="11">5BBH33</strain>
    </source>
</reference>
<keyword evidence="4 6" id="KW-0862">Zinc</keyword>
<accession>A0A8D4UUT7</accession>